<comment type="caution">
    <text evidence="5">The sequence shown here is derived from an EMBL/GenBank/DDBJ whole genome shotgun (WGS) entry which is preliminary data.</text>
</comment>
<dbReference type="Gene3D" id="1.10.230.10">
    <property type="entry name" value="Cytochrome P450-Terp, domain 2"/>
    <property type="match status" value="1"/>
</dbReference>
<dbReference type="PRINTS" id="PR00143">
    <property type="entry name" value="CITRTSNTHASE"/>
</dbReference>
<dbReference type="NCBIfam" id="NF010635">
    <property type="entry name" value="PRK14032.1"/>
    <property type="match status" value="1"/>
</dbReference>
<organism evidence="5 6">
    <name type="scientific">Eubacterium ventriosum</name>
    <dbReference type="NCBI Taxonomy" id="39496"/>
    <lineage>
        <taxon>Bacteria</taxon>
        <taxon>Bacillati</taxon>
        <taxon>Bacillota</taxon>
        <taxon>Clostridia</taxon>
        <taxon>Eubacteriales</taxon>
        <taxon>Eubacteriaceae</taxon>
        <taxon>Eubacterium</taxon>
    </lineage>
</organism>
<proteinExistence type="inferred from homology"/>
<evidence type="ECO:0000256" key="3">
    <source>
        <dbReference type="ARBA" id="ARBA00012972"/>
    </source>
</evidence>
<dbReference type="EC" id="2.3.3.16" evidence="3"/>
<comment type="pathway">
    <text evidence="1">Carbohydrate metabolism; tricarboxylic acid cycle.</text>
</comment>
<dbReference type="GO" id="GO:0005975">
    <property type="term" value="P:carbohydrate metabolic process"/>
    <property type="evidence" value="ECO:0007669"/>
    <property type="project" value="TreeGrafter"/>
</dbReference>
<dbReference type="EMBL" id="QSFD01000007">
    <property type="protein sequence ID" value="RHA18054.1"/>
    <property type="molecule type" value="Genomic_DNA"/>
</dbReference>
<evidence type="ECO:0000256" key="1">
    <source>
        <dbReference type="ARBA" id="ARBA00005163"/>
    </source>
</evidence>
<sequence length="460" mass="51893">MLLNEKEEQFDDPLTVQINKYADRCINNSCIDPNLYDKFDVKRGLRDRNTGKGVLTGLTEIGDVHSYETIDGKVVPVEGKLFYRGIDVEDIVHGFLKENRFGFEEVTYLLLFGELPSEKRLANFNKVLAEYRTLPPSFVRDIIMKATSRDMMNLLARSVLSLYSWDENPDDTSIPNVLRQSLSLIARVPLISVYGYQAHRHYHHGDNLYIINPDVNLSTAENILRLLRPDSSYTELEAKILDLALVLHAEHGGGNNSTFTDHVVSSSGTDTYSAIAAALCSLKGPKHGGANIKVKHMFDHMKETINDWNDDDEIKNYLNALLEKRIFDQSGLIYGIGHAVYAISDPRAKLLKTFTKDLAAEKNRLDEFALYQNVERLAPEVISKAHKRQKSVGANVDFYSGFVYSMLGLPDGLYTPMFASARMAGWCAHRIEELINAGKIIRPAYKNVAKKAVYVPLDKR</sequence>
<dbReference type="InterPro" id="IPR016143">
    <property type="entry name" value="Citrate_synth-like_sm_a-sub"/>
</dbReference>
<protein>
    <recommendedName>
        <fullName evidence="3">citrate synthase (unknown stereospecificity)</fullName>
        <ecNumber evidence="3">2.3.3.16</ecNumber>
    </recommendedName>
</protein>
<evidence type="ECO:0000256" key="4">
    <source>
        <dbReference type="ARBA" id="ARBA00022679"/>
    </source>
</evidence>
<dbReference type="PANTHER" id="PTHR11739">
    <property type="entry name" value="CITRATE SYNTHASE"/>
    <property type="match status" value="1"/>
</dbReference>
<dbReference type="CDD" id="cd06113">
    <property type="entry name" value="citrate_synt_like_1_2"/>
    <property type="match status" value="1"/>
</dbReference>
<dbReference type="Proteomes" id="UP000284779">
    <property type="component" value="Unassembled WGS sequence"/>
</dbReference>
<reference evidence="5 6" key="1">
    <citation type="submission" date="2018-08" db="EMBL/GenBank/DDBJ databases">
        <title>A genome reference for cultivated species of the human gut microbiota.</title>
        <authorList>
            <person name="Zou Y."/>
            <person name="Xue W."/>
            <person name="Luo G."/>
        </authorList>
    </citation>
    <scope>NUCLEOTIDE SEQUENCE [LARGE SCALE GENOMIC DNA]</scope>
    <source>
        <strain evidence="5 6">AM44-11BH</strain>
    </source>
</reference>
<dbReference type="Gene3D" id="1.10.580.10">
    <property type="entry name" value="Citrate Synthase, domain 1"/>
    <property type="match status" value="1"/>
</dbReference>
<dbReference type="GO" id="GO:0005829">
    <property type="term" value="C:cytosol"/>
    <property type="evidence" value="ECO:0007669"/>
    <property type="project" value="TreeGrafter"/>
</dbReference>
<dbReference type="RefSeq" id="WP_117970869.1">
    <property type="nucleotide sequence ID" value="NZ_CATWJF010000038.1"/>
</dbReference>
<name>A0A413R7L0_9FIRM</name>
<dbReference type="UniPathway" id="UPA00223"/>
<keyword evidence="4" id="KW-0808">Transferase</keyword>
<dbReference type="InterPro" id="IPR036969">
    <property type="entry name" value="Citrate_synthase_sf"/>
</dbReference>
<evidence type="ECO:0000313" key="5">
    <source>
        <dbReference type="EMBL" id="RHA18054.1"/>
    </source>
</evidence>
<evidence type="ECO:0000313" key="6">
    <source>
        <dbReference type="Proteomes" id="UP000284779"/>
    </source>
</evidence>
<accession>A0A413R7L0</accession>
<comment type="similarity">
    <text evidence="2">Belongs to the citrate synthase family.</text>
</comment>
<dbReference type="Pfam" id="PF00285">
    <property type="entry name" value="Citrate_synt"/>
    <property type="match status" value="1"/>
</dbReference>
<dbReference type="GO" id="GO:0036440">
    <property type="term" value="F:citrate synthase activity"/>
    <property type="evidence" value="ECO:0007669"/>
    <property type="project" value="UniProtKB-EC"/>
</dbReference>
<keyword evidence="6" id="KW-1185">Reference proteome</keyword>
<dbReference type="InterPro" id="IPR016142">
    <property type="entry name" value="Citrate_synth-like_lrg_a-sub"/>
</dbReference>
<evidence type="ECO:0000256" key="2">
    <source>
        <dbReference type="ARBA" id="ARBA00010566"/>
    </source>
</evidence>
<dbReference type="InterPro" id="IPR002020">
    <property type="entry name" value="Citrate_synthase"/>
</dbReference>
<dbReference type="SUPFAM" id="SSF48256">
    <property type="entry name" value="Citrate synthase"/>
    <property type="match status" value="1"/>
</dbReference>
<dbReference type="GO" id="GO:0006099">
    <property type="term" value="P:tricarboxylic acid cycle"/>
    <property type="evidence" value="ECO:0007669"/>
    <property type="project" value="UniProtKB-UniPathway"/>
</dbReference>
<dbReference type="AlphaFoldDB" id="A0A413R7L0"/>
<gene>
    <name evidence="5" type="ORF">DW944_08280</name>
</gene>
<dbReference type="PANTHER" id="PTHR11739:SF4">
    <property type="entry name" value="CITRATE SYNTHASE, PEROXISOMAL"/>
    <property type="match status" value="1"/>
</dbReference>